<feature type="domain" description="Deacetylase sirtuin-type" evidence="5">
    <location>
        <begin position="1"/>
        <end position="270"/>
    </location>
</feature>
<keyword evidence="6" id="KW-0012">Acyltransferase</keyword>
<dbReference type="PANTHER" id="PTHR11085">
    <property type="entry name" value="NAD-DEPENDENT PROTEIN DEACYLASE SIRTUIN-5, MITOCHONDRIAL-RELATED"/>
    <property type="match status" value="1"/>
</dbReference>
<dbReference type="PROSITE" id="PS50305">
    <property type="entry name" value="SIRTUIN"/>
    <property type="match status" value="1"/>
</dbReference>
<dbReference type="InterPro" id="IPR050134">
    <property type="entry name" value="NAD-dep_sirtuin_deacylases"/>
</dbReference>
<keyword evidence="2 6" id="KW-0808">Transferase</keyword>
<evidence type="ECO:0000256" key="1">
    <source>
        <dbReference type="ARBA" id="ARBA00012928"/>
    </source>
</evidence>
<dbReference type="Pfam" id="PF02146">
    <property type="entry name" value="SIR2"/>
    <property type="match status" value="1"/>
</dbReference>
<dbReference type="EMBL" id="JBEWZI010000026">
    <property type="protein sequence ID" value="MET7016010.1"/>
    <property type="molecule type" value="Genomic_DNA"/>
</dbReference>
<dbReference type="EC" id="2.3.1.286" evidence="1"/>
<evidence type="ECO:0000313" key="6">
    <source>
        <dbReference type="EMBL" id="MET7016010.1"/>
    </source>
</evidence>
<dbReference type="InterPro" id="IPR026590">
    <property type="entry name" value="Ssirtuin_cat_dom"/>
</dbReference>
<feature type="binding site" evidence="4">
    <location>
        <position position="140"/>
    </location>
    <ligand>
        <name>Zn(2+)</name>
        <dbReference type="ChEBI" id="CHEBI:29105"/>
    </ligand>
</feature>
<keyword evidence="4" id="KW-0479">Metal-binding</keyword>
<evidence type="ECO:0000256" key="4">
    <source>
        <dbReference type="PROSITE-ProRule" id="PRU00236"/>
    </source>
</evidence>
<dbReference type="RefSeq" id="WP_354602468.1">
    <property type="nucleotide sequence ID" value="NZ_JBEWZI010000026.1"/>
</dbReference>
<dbReference type="SUPFAM" id="SSF52467">
    <property type="entry name" value="DHS-like NAD/FAD-binding domain"/>
    <property type="match status" value="1"/>
</dbReference>
<feature type="binding site" evidence="4">
    <location>
        <position position="175"/>
    </location>
    <ligand>
        <name>Zn(2+)</name>
        <dbReference type="ChEBI" id="CHEBI:29105"/>
    </ligand>
</feature>
<dbReference type="InterPro" id="IPR029035">
    <property type="entry name" value="DHS-like_NAD/FAD-binding_dom"/>
</dbReference>
<keyword evidence="7" id="KW-1185">Reference proteome</keyword>
<accession>A0ABV2TPZ6</accession>
<dbReference type="GO" id="GO:0034979">
    <property type="term" value="F:NAD-dependent protein lysine deacetylase activity"/>
    <property type="evidence" value="ECO:0007669"/>
    <property type="project" value="UniProtKB-EC"/>
</dbReference>
<dbReference type="PANTHER" id="PTHR11085:SF4">
    <property type="entry name" value="NAD-DEPENDENT PROTEIN DEACYLASE"/>
    <property type="match status" value="1"/>
</dbReference>
<protein>
    <recommendedName>
        <fullName evidence="1">protein acetyllysine N-acetyltransferase</fullName>
        <ecNumber evidence="1">2.3.1.286</ecNumber>
    </recommendedName>
</protein>
<feature type="binding site" evidence="4">
    <location>
        <position position="144"/>
    </location>
    <ligand>
        <name>Zn(2+)</name>
        <dbReference type="ChEBI" id="CHEBI:29105"/>
    </ligand>
</feature>
<comment type="caution">
    <text evidence="6">The sequence shown here is derived from an EMBL/GenBank/DDBJ whole genome shotgun (WGS) entry which is preliminary data.</text>
</comment>
<dbReference type="Gene3D" id="3.30.1600.10">
    <property type="entry name" value="SIR2/SIRT2 'Small Domain"/>
    <property type="match status" value="1"/>
</dbReference>
<gene>
    <name evidence="6" type="ORF">ABXR19_17620</name>
</gene>
<name>A0ABV2TPZ6_9RHOO</name>
<reference evidence="6 7" key="1">
    <citation type="submission" date="2024-07" db="EMBL/GenBank/DDBJ databases">
        <title>Uliginosibacterium flavum JJ3220;KACC:17644.</title>
        <authorList>
            <person name="Kim M.K."/>
        </authorList>
    </citation>
    <scope>NUCLEOTIDE SEQUENCE [LARGE SCALE GENOMIC DNA]</scope>
    <source>
        <strain evidence="6 7">KACC:17644</strain>
    </source>
</reference>
<organism evidence="6 7">
    <name type="scientific">Uliginosibacterium flavum</name>
    <dbReference type="NCBI Taxonomy" id="1396831"/>
    <lineage>
        <taxon>Bacteria</taxon>
        <taxon>Pseudomonadati</taxon>
        <taxon>Pseudomonadota</taxon>
        <taxon>Betaproteobacteria</taxon>
        <taxon>Rhodocyclales</taxon>
        <taxon>Zoogloeaceae</taxon>
        <taxon>Uliginosibacterium</taxon>
    </lineage>
</organism>
<evidence type="ECO:0000256" key="3">
    <source>
        <dbReference type="ARBA" id="ARBA00023027"/>
    </source>
</evidence>
<keyword evidence="4" id="KW-0862">Zinc</keyword>
<keyword evidence="3" id="KW-0520">NAD</keyword>
<feature type="active site" description="Proton acceptor" evidence="4">
    <location>
        <position position="132"/>
    </location>
</feature>
<dbReference type="Gene3D" id="3.40.50.1220">
    <property type="entry name" value="TPP-binding domain"/>
    <property type="match status" value="1"/>
</dbReference>
<dbReference type="InterPro" id="IPR026591">
    <property type="entry name" value="Sirtuin_cat_small_dom_sf"/>
</dbReference>
<evidence type="ECO:0000313" key="7">
    <source>
        <dbReference type="Proteomes" id="UP001549691"/>
    </source>
</evidence>
<dbReference type="Proteomes" id="UP001549691">
    <property type="component" value="Unassembled WGS sequence"/>
</dbReference>
<feature type="binding site" evidence="4">
    <location>
        <position position="172"/>
    </location>
    <ligand>
        <name>Zn(2+)</name>
        <dbReference type="ChEBI" id="CHEBI:29105"/>
    </ligand>
</feature>
<proteinExistence type="predicted"/>
<evidence type="ECO:0000259" key="5">
    <source>
        <dbReference type="PROSITE" id="PS50305"/>
    </source>
</evidence>
<sequence>MTIDMAIKQAVSWLREADGLVITAGAGMGVDSGLPDFRGSEGFWQAYPALKQAGVDFRQIANPDAFRSKPLRAWGFYGHRLKLYRETVPHRGFAILQALSAGMPHGHFVFTSNVDGQFQKAGFSQQQIVECHGSIHFLQCMSGCEQDVWSADRFKPVVDEAHCALSNAMPVCPYCGVTARPNILMFNDWNWVSQRTQFQGLRLNAWRQQLERPVVIELGAGTAIPSVRVEGELFGAPLIRINPREAEVKDVRAVSIPLGALAGLELIEQAWRG</sequence>
<evidence type="ECO:0000256" key="2">
    <source>
        <dbReference type="ARBA" id="ARBA00022679"/>
    </source>
</evidence>
<dbReference type="InterPro" id="IPR003000">
    <property type="entry name" value="Sirtuin"/>
</dbReference>